<comment type="caution">
    <text evidence="1">The sequence shown here is derived from an EMBL/GenBank/DDBJ whole genome shotgun (WGS) entry which is preliminary data.</text>
</comment>
<name>A0A8H7UNJ3_9FUNG</name>
<dbReference type="AlphaFoldDB" id="A0A8H7UNJ3"/>
<proteinExistence type="predicted"/>
<gene>
    <name evidence="1" type="ORF">INT46_010736</name>
</gene>
<evidence type="ECO:0000313" key="2">
    <source>
        <dbReference type="Proteomes" id="UP000650833"/>
    </source>
</evidence>
<protein>
    <submittedName>
        <fullName evidence="1">Uncharacterized protein</fullName>
    </submittedName>
</protein>
<dbReference type="EMBL" id="JAEPRC010001215">
    <property type="protein sequence ID" value="KAG2189740.1"/>
    <property type="molecule type" value="Genomic_DNA"/>
</dbReference>
<accession>A0A8H7UNJ3</accession>
<keyword evidence="2" id="KW-1185">Reference proteome</keyword>
<sequence length="374" mass="40349">MSYNYSTVQNSLAGSEDIRMKHLIKEACKEIMEEFVSRHSNLTLNKVMSIGDGLSMLEGKVDKLARKTEDLAVQAEILGNSVSSLSNLSSPGSSTNLFGAGPSTGADFLSSGSFSAGENRIDLGFSGAKRLISSHFPALTKKDINGKTNRITPMDKVMYLIREQRGLLALDEDSEETKATKTKSAKFIKNQLNSFSLIVATELALEVDQANGNCRLNWGEIDSILKNKYYVKLEQIASPLCLPLQCCDHHWAAAALLSKSYENNHNIKKSCSNLDVSSSGFSFVDSSSSAFSPLAASLNSVESILSPSSPLSAPSSPEQFNSNINLNALIESVNGGPSTDNVGAQQVQVAPAPRSRRGVRRNYVGNLAVLKRTM</sequence>
<organism evidence="1 2">
    <name type="scientific">Mucor plumbeus</name>
    <dbReference type="NCBI Taxonomy" id="97098"/>
    <lineage>
        <taxon>Eukaryota</taxon>
        <taxon>Fungi</taxon>
        <taxon>Fungi incertae sedis</taxon>
        <taxon>Mucoromycota</taxon>
        <taxon>Mucoromycotina</taxon>
        <taxon>Mucoromycetes</taxon>
        <taxon>Mucorales</taxon>
        <taxon>Mucorineae</taxon>
        <taxon>Mucoraceae</taxon>
        <taxon>Mucor</taxon>
    </lineage>
</organism>
<reference evidence="1" key="1">
    <citation type="submission" date="2020-12" db="EMBL/GenBank/DDBJ databases">
        <title>Metabolic potential, ecology and presence of endohyphal bacteria is reflected in genomic diversity of Mucoromycotina.</title>
        <authorList>
            <person name="Muszewska A."/>
            <person name="Okrasinska A."/>
            <person name="Steczkiewicz K."/>
            <person name="Drgas O."/>
            <person name="Orlowska M."/>
            <person name="Perlinska-Lenart U."/>
            <person name="Aleksandrzak-Piekarczyk T."/>
            <person name="Szatraj K."/>
            <person name="Zielenkiewicz U."/>
            <person name="Pilsyk S."/>
            <person name="Malc E."/>
            <person name="Mieczkowski P."/>
            <person name="Kruszewska J.S."/>
            <person name="Biernat P."/>
            <person name="Pawlowska J."/>
        </authorList>
    </citation>
    <scope>NUCLEOTIDE SEQUENCE</scope>
    <source>
        <strain evidence="1">CBS 226.32</strain>
    </source>
</reference>
<evidence type="ECO:0000313" key="1">
    <source>
        <dbReference type="EMBL" id="KAG2189740.1"/>
    </source>
</evidence>
<dbReference type="Proteomes" id="UP000650833">
    <property type="component" value="Unassembled WGS sequence"/>
</dbReference>